<dbReference type="PANTHER" id="PTHR43046:SF2">
    <property type="entry name" value="8-OXO-DGTP DIPHOSPHATASE-RELATED"/>
    <property type="match status" value="1"/>
</dbReference>
<dbReference type="Proteomes" id="UP001239267">
    <property type="component" value="Unassembled WGS sequence"/>
</dbReference>
<dbReference type="PROSITE" id="PS51462">
    <property type="entry name" value="NUDIX"/>
    <property type="match status" value="1"/>
</dbReference>
<dbReference type="Pfam" id="PF00293">
    <property type="entry name" value="NUDIX"/>
    <property type="match status" value="1"/>
</dbReference>
<proteinExistence type="predicted"/>
<accession>A0AAJ1WBM2</accession>
<comment type="cofactor">
    <cofactor evidence="1">
        <name>Mg(2+)</name>
        <dbReference type="ChEBI" id="CHEBI:18420"/>
    </cofactor>
</comment>
<evidence type="ECO:0000313" key="6">
    <source>
        <dbReference type="Proteomes" id="UP001239267"/>
    </source>
</evidence>
<name>A0AAJ1WBM2_9MICC</name>
<dbReference type="SUPFAM" id="SSF55811">
    <property type="entry name" value="Nudix"/>
    <property type="match status" value="1"/>
</dbReference>
<protein>
    <submittedName>
        <fullName evidence="5">8-oxo-dGTP pyrophosphatase MutT (NUDIX family)</fullName>
    </submittedName>
</protein>
<comment type="caution">
    <text evidence="5">The sequence shown here is derived from an EMBL/GenBank/DDBJ whole genome shotgun (WGS) entry which is preliminary data.</text>
</comment>
<feature type="region of interest" description="Disordered" evidence="3">
    <location>
        <begin position="1"/>
        <end position="25"/>
    </location>
</feature>
<organism evidence="5 6">
    <name type="scientific">Pseudarthrobacter niigatensis</name>
    <dbReference type="NCBI Taxonomy" id="369935"/>
    <lineage>
        <taxon>Bacteria</taxon>
        <taxon>Bacillati</taxon>
        <taxon>Actinomycetota</taxon>
        <taxon>Actinomycetes</taxon>
        <taxon>Micrococcales</taxon>
        <taxon>Micrococcaceae</taxon>
        <taxon>Pseudarthrobacter</taxon>
    </lineage>
</organism>
<evidence type="ECO:0000256" key="2">
    <source>
        <dbReference type="ARBA" id="ARBA00022801"/>
    </source>
</evidence>
<dbReference type="PANTHER" id="PTHR43046">
    <property type="entry name" value="GDP-MANNOSE MANNOSYL HYDROLASE"/>
    <property type="match status" value="1"/>
</dbReference>
<dbReference type="RefSeq" id="WP_141160302.1">
    <property type="nucleotide sequence ID" value="NZ_JAUSTB010000001.1"/>
</dbReference>
<evidence type="ECO:0000256" key="1">
    <source>
        <dbReference type="ARBA" id="ARBA00001946"/>
    </source>
</evidence>
<evidence type="ECO:0000256" key="3">
    <source>
        <dbReference type="SAM" id="MobiDB-lite"/>
    </source>
</evidence>
<keyword evidence="6" id="KW-1185">Reference proteome</keyword>
<dbReference type="GO" id="GO:0016787">
    <property type="term" value="F:hydrolase activity"/>
    <property type="evidence" value="ECO:0007669"/>
    <property type="project" value="UniProtKB-KW"/>
</dbReference>
<evidence type="ECO:0000259" key="4">
    <source>
        <dbReference type="PROSITE" id="PS51462"/>
    </source>
</evidence>
<dbReference type="AlphaFoldDB" id="A0AAJ1WBM2"/>
<feature type="domain" description="Nudix hydrolase" evidence="4">
    <location>
        <begin position="36"/>
        <end position="163"/>
    </location>
</feature>
<dbReference type="Gene3D" id="3.90.79.10">
    <property type="entry name" value="Nucleoside Triphosphate Pyrophosphohydrolase"/>
    <property type="match status" value="1"/>
</dbReference>
<gene>
    <name evidence="5" type="ORF">J2T23_000143</name>
</gene>
<dbReference type="InterPro" id="IPR000086">
    <property type="entry name" value="NUDIX_hydrolase_dom"/>
</dbReference>
<sequence length="176" mass="19096">MDHFPPSSLSATPPPRTGPRDPGDAWVEGDRGRFWGRFGAAGVLAWDPGRGVLLQHRAVWSHNGGTWGLPGGALHQGEEPVDGALREAYEEAAVPSESVEVLFTSVLDHGYWSYTTVVVRVRESFEPVISDPESIALLWIPVAEVGALDLHPGFAAAWPELLARLDADEPWAGGRW</sequence>
<dbReference type="EMBL" id="JAUSTB010000001">
    <property type="protein sequence ID" value="MDQ0144269.1"/>
    <property type="molecule type" value="Genomic_DNA"/>
</dbReference>
<dbReference type="InterPro" id="IPR015797">
    <property type="entry name" value="NUDIX_hydrolase-like_dom_sf"/>
</dbReference>
<reference evidence="5 6" key="1">
    <citation type="submission" date="2023-07" db="EMBL/GenBank/DDBJ databases">
        <title>Sorghum-associated microbial communities from plants grown in Nebraska, USA.</title>
        <authorList>
            <person name="Schachtman D."/>
        </authorList>
    </citation>
    <scope>NUCLEOTIDE SEQUENCE [LARGE SCALE GENOMIC DNA]</scope>
    <source>
        <strain evidence="5 6">DS1001</strain>
    </source>
</reference>
<keyword evidence="2" id="KW-0378">Hydrolase</keyword>
<evidence type="ECO:0000313" key="5">
    <source>
        <dbReference type="EMBL" id="MDQ0144269.1"/>
    </source>
</evidence>